<accession>A0A6G0TGW2</accession>
<proteinExistence type="predicted"/>
<dbReference type="EMBL" id="VYZN01000041">
    <property type="protein sequence ID" value="KAE9531627.1"/>
    <property type="molecule type" value="Genomic_DNA"/>
</dbReference>
<reference evidence="2 3" key="1">
    <citation type="submission" date="2019-08" db="EMBL/GenBank/DDBJ databases">
        <title>The genome of the soybean aphid Biotype 1, its phylome, world population structure and adaptation to the North American continent.</title>
        <authorList>
            <person name="Giordano R."/>
            <person name="Donthu R.K."/>
            <person name="Hernandez A.G."/>
            <person name="Wright C.L."/>
            <person name="Zimin A.V."/>
        </authorList>
    </citation>
    <scope>NUCLEOTIDE SEQUENCE [LARGE SCALE GENOMIC DNA]</scope>
    <source>
        <tissue evidence="2">Whole aphids</tissue>
    </source>
</reference>
<comment type="caution">
    <text evidence="2">The sequence shown here is derived from an EMBL/GenBank/DDBJ whole genome shotgun (WGS) entry which is preliminary data.</text>
</comment>
<dbReference type="AlphaFoldDB" id="A0A6G0TGW2"/>
<keyword evidence="1" id="KW-0812">Transmembrane</keyword>
<name>A0A6G0TGW2_APHGL</name>
<evidence type="ECO:0000313" key="3">
    <source>
        <dbReference type="Proteomes" id="UP000475862"/>
    </source>
</evidence>
<sequence length="201" mass="23719">MNLLWSMKKEEISVVTGRRVDDYSFRRRPSRRSSYARLSTVTPTKYTAKLPSKRARNYLNISSKINKKMFLVVVPENYSDFLSPHVYDSAQYKMLTHPITDTFCEGTESNQHSAKSKCLYTTNRLAIIINSIFYDKTVKSQIYEIEDFQDLLNLLFFAFLVCLWINYSMFFELQLRLKVLLFDLLLFCDVMDPMNFLVVFV</sequence>
<organism evidence="2 3">
    <name type="scientific">Aphis glycines</name>
    <name type="common">Soybean aphid</name>
    <dbReference type="NCBI Taxonomy" id="307491"/>
    <lineage>
        <taxon>Eukaryota</taxon>
        <taxon>Metazoa</taxon>
        <taxon>Ecdysozoa</taxon>
        <taxon>Arthropoda</taxon>
        <taxon>Hexapoda</taxon>
        <taxon>Insecta</taxon>
        <taxon>Pterygota</taxon>
        <taxon>Neoptera</taxon>
        <taxon>Paraneoptera</taxon>
        <taxon>Hemiptera</taxon>
        <taxon>Sternorrhyncha</taxon>
        <taxon>Aphidomorpha</taxon>
        <taxon>Aphidoidea</taxon>
        <taxon>Aphididae</taxon>
        <taxon>Aphidini</taxon>
        <taxon>Aphis</taxon>
        <taxon>Aphis</taxon>
    </lineage>
</organism>
<protein>
    <submittedName>
        <fullName evidence="2">Uncharacterized protein</fullName>
    </submittedName>
</protein>
<evidence type="ECO:0000256" key="1">
    <source>
        <dbReference type="SAM" id="Phobius"/>
    </source>
</evidence>
<feature type="transmembrane region" description="Helical" evidence="1">
    <location>
        <begin position="151"/>
        <end position="167"/>
    </location>
</feature>
<keyword evidence="1" id="KW-0472">Membrane</keyword>
<dbReference type="Proteomes" id="UP000475862">
    <property type="component" value="Unassembled WGS sequence"/>
</dbReference>
<gene>
    <name evidence="2" type="ORF">AGLY_010833</name>
</gene>
<evidence type="ECO:0000313" key="2">
    <source>
        <dbReference type="EMBL" id="KAE9531627.1"/>
    </source>
</evidence>
<keyword evidence="3" id="KW-1185">Reference proteome</keyword>
<keyword evidence="1" id="KW-1133">Transmembrane helix</keyword>